<dbReference type="PROSITE" id="PS00065">
    <property type="entry name" value="D_2_HYDROXYACID_DH_1"/>
    <property type="match status" value="1"/>
</dbReference>
<organism evidence="8">
    <name type="scientific">Enterobius vermicularis</name>
    <name type="common">Human pinworm</name>
    <dbReference type="NCBI Taxonomy" id="51028"/>
    <lineage>
        <taxon>Eukaryota</taxon>
        <taxon>Metazoa</taxon>
        <taxon>Ecdysozoa</taxon>
        <taxon>Nematoda</taxon>
        <taxon>Chromadorea</taxon>
        <taxon>Rhabditida</taxon>
        <taxon>Spirurina</taxon>
        <taxon>Oxyuridomorpha</taxon>
        <taxon>Oxyuroidea</taxon>
        <taxon>Oxyuridae</taxon>
        <taxon>Enterobius</taxon>
    </lineage>
</organism>
<reference evidence="8" key="1">
    <citation type="submission" date="2017-02" db="UniProtKB">
        <authorList>
            <consortium name="WormBaseParasite"/>
        </authorList>
    </citation>
    <scope>IDENTIFICATION</scope>
</reference>
<dbReference type="EMBL" id="UXUI01010120">
    <property type="protein sequence ID" value="VDD94778.1"/>
    <property type="molecule type" value="Genomic_DNA"/>
</dbReference>
<dbReference type="Pfam" id="PF02826">
    <property type="entry name" value="2-Hacid_dh_C"/>
    <property type="match status" value="1"/>
</dbReference>
<evidence type="ECO:0000259" key="5">
    <source>
        <dbReference type="Pfam" id="PF02826"/>
    </source>
</evidence>
<evidence type="ECO:0000256" key="1">
    <source>
        <dbReference type="ARBA" id="ARBA00023002"/>
    </source>
</evidence>
<dbReference type="AlphaFoldDB" id="A0A0N4VH83"/>
<feature type="domain" description="D-isomer specific 2-hydroxyacid dehydrogenase catalytic" evidence="4">
    <location>
        <begin position="107"/>
        <end position="328"/>
    </location>
</feature>
<reference evidence="6 7" key="2">
    <citation type="submission" date="2018-10" db="EMBL/GenBank/DDBJ databases">
        <authorList>
            <consortium name="Pathogen Informatics"/>
        </authorList>
    </citation>
    <scope>NUCLEOTIDE SEQUENCE [LARGE SCALE GENOMIC DNA]</scope>
</reference>
<dbReference type="STRING" id="51028.A0A0N4VH83"/>
<keyword evidence="1 3" id="KW-0560">Oxidoreductase</keyword>
<proteinExistence type="inferred from homology"/>
<feature type="domain" description="D-isomer specific 2-hydroxyacid dehydrogenase NAD-binding" evidence="5">
    <location>
        <begin position="132"/>
        <end position="311"/>
    </location>
</feature>
<dbReference type="GO" id="GO:0030267">
    <property type="term" value="F:glyoxylate reductase (NADPH) activity"/>
    <property type="evidence" value="ECO:0007669"/>
    <property type="project" value="TreeGrafter"/>
</dbReference>
<dbReference type="PANTHER" id="PTHR10996">
    <property type="entry name" value="2-HYDROXYACID DEHYDROGENASE-RELATED"/>
    <property type="match status" value="1"/>
</dbReference>
<sequence>MTFVRYFRSSSAPNVLVTFKDISVDRLKENFNVIQYNGESTTVPHDLLLKYLPLSDGIFCQVCDIIDGELLNAAKHLKIISTLSVGTDHIDVDECKKRTCTGVAQSDALKFRNIKVANTPDVLTEATAETTIALLLATSRRLLEAVDDAKSGRWKAWAPFYMCGTGLYNATVGIVGLGRIGTSVAEKIKAFLPKRIIYHNRKPDEARASKVNADYVSLENLLKEADFVILTCSASSENKGMICKDTLSMMKANAILINVSRGSLVNQNDLYDALISGKIRAAGLDVTTPEPLPPEDPLFKLKNCVIFPHIGSATTETRMRMIRMIEDSLLHELGHITIDHDSF</sequence>
<dbReference type="GO" id="GO:0008465">
    <property type="term" value="F:hydroxypyruvate reductase (NADH) activity"/>
    <property type="evidence" value="ECO:0007669"/>
    <property type="project" value="TreeGrafter"/>
</dbReference>
<dbReference type="InterPro" id="IPR036291">
    <property type="entry name" value="NAD(P)-bd_dom_sf"/>
</dbReference>
<evidence type="ECO:0000256" key="3">
    <source>
        <dbReference type="RuleBase" id="RU003719"/>
    </source>
</evidence>
<dbReference type="PROSITE" id="PS00671">
    <property type="entry name" value="D_2_HYDROXYACID_DH_3"/>
    <property type="match status" value="1"/>
</dbReference>
<dbReference type="SUPFAM" id="SSF52283">
    <property type="entry name" value="Formate/glycerate dehydrogenase catalytic domain-like"/>
    <property type="match status" value="1"/>
</dbReference>
<evidence type="ECO:0000259" key="4">
    <source>
        <dbReference type="Pfam" id="PF00389"/>
    </source>
</evidence>
<dbReference type="SUPFAM" id="SSF51735">
    <property type="entry name" value="NAD(P)-binding Rossmann-fold domains"/>
    <property type="match status" value="1"/>
</dbReference>
<gene>
    <name evidence="6" type="ORF">EVEC_LOCUS9529</name>
</gene>
<accession>A0A0N4VH83</accession>
<evidence type="ECO:0000256" key="2">
    <source>
        <dbReference type="ARBA" id="ARBA00073306"/>
    </source>
</evidence>
<dbReference type="InterPro" id="IPR050223">
    <property type="entry name" value="D-isomer_2-hydroxyacid_DH"/>
</dbReference>
<feature type="domain" description="D-isomer specific 2-hydroxyacid dehydrogenase catalytic" evidence="4">
    <location>
        <begin position="20"/>
        <end position="100"/>
    </location>
</feature>
<dbReference type="GO" id="GO:0005829">
    <property type="term" value="C:cytosol"/>
    <property type="evidence" value="ECO:0007669"/>
    <property type="project" value="TreeGrafter"/>
</dbReference>
<comment type="similarity">
    <text evidence="3">Belongs to the D-isomer specific 2-hydroxyacid dehydrogenase family.</text>
</comment>
<dbReference type="OrthoDB" id="1621027at2759"/>
<evidence type="ECO:0000313" key="7">
    <source>
        <dbReference type="Proteomes" id="UP000274131"/>
    </source>
</evidence>
<dbReference type="WBParaSite" id="EVEC_0001018401-mRNA-1">
    <property type="protein sequence ID" value="EVEC_0001018401-mRNA-1"/>
    <property type="gene ID" value="EVEC_0001018401"/>
</dbReference>
<dbReference type="PANTHER" id="PTHR10996:SF277">
    <property type="entry name" value="GLYOXYLATE REDUCTASE_HYDROXYPYRUVATE REDUCTASE"/>
    <property type="match status" value="1"/>
</dbReference>
<dbReference type="CDD" id="cd05301">
    <property type="entry name" value="GDH"/>
    <property type="match status" value="1"/>
</dbReference>
<evidence type="ECO:0000313" key="8">
    <source>
        <dbReference type="WBParaSite" id="EVEC_0001018401-mRNA-1"/>
    </source>
</evidence>
<dbReference type="Pfam" id="PF00389">
    <property type="entry name" value="2-Hacid_dh"/>
    <property type="match status" value="2"/>
</dbReference>
<dbReference type="InterPro" id="IPR006139">
    <property type="entry name" value="D-isomer_2_OHA_DH_cat_dom"/>
</dbReference>
<dbReference type="FunFam" id="3.40.50.720:FF:000026">
    <property type="entry name" value="Glyoxylate/hydroxypyruvate reductase B"/>
    <property type="match status" value="1"/>
</dbReference>
<dbReference type="GO" id="GO:0051287">
    <property type="term" value="F:NAD binding"/>
    <property type="evidence" value="ECO:0007669"/>
    <property type="project" value="InterPro"/>
</dbReference>
<dbReference type="Gene3D" id="3.40.50.720">
    <property type="entry name" value="NAD(P)-binding Rossmann-like Domain"/>
    <property type="match status" value="2"/>
</dbReference>
<dbReference type="Proteomes" id="UP000274131">
    <property type="component" value="Unassembled WGS sequence"/>
</dbReference>
<keyword evidence="7" id="KW-1185">Reference proteome</keyword>
<dbReference type="InterPro" id="IPR029753">
    <property type="entry name" value="D-isomer_DH_CS"/>
</dbReference>
<protein>
    <recommendedName>
        <fullName evidence="2">Glyoxylate reductase/hydroxypyruvate reductase</fullName>
    </recommendedName>
</protein>
<evidence type="ECO:0000313" key="6">
    <source>
        <dbReference type="EMBL" id="VDD94778.1"/>
    </source>
</evidence>
<dbReference type="InterPro" id="IPR029752">
    <property type="entry name" value="D-isomer_DH_CS1"/>
</dbReference>
<name>A0A0N4VH83_ENTVE</name>
<dbReference type="InterPro" id="IPR006140">
    <property type="entry name" value="D-isomer_DH_NAD-bd"/>
</dbReference>